<sequence>MEYSPLFRSYPLDEEVLSQEVRAGMSTLVHTTTLPFAFAILDSRRIGGNDPTSQASFGVKHLPRVDLARYQEASLYFDWLGAHEVMESGDWLDYSYWPCPPESETAYHIKTQEALSDGYWQSNVYKADKSLVFREARLVADQPQKFGKWQDRLPNSLLSMIDSDYAEYKKRLGIVDELNSHHGLNVSVCSDAFDWPVAPGAK</sequence>
<gene>
    <name evidence="1" type="ORF">C0068_11095</name>
</gene>
<evidence type="ECO:0000313" key="2">
    <source>
        <dbReference type="Proteomes" id="UP000237222"/>
    </source>
</evidence>
<name>A0A2S4HF54_9GAMM</name>
<comment type="caution">
    <text evidence="1">The sequence shown here is derived from an EMBL/GenBank/DDBJ whole genome shotgun (WGS) entry which is preliminary data.</text>
</comment>
<dbReference type="EMBL" id="PQGG01000027">
    <property type="protein sequence ID" value="POP52616.1"/>
    <property type="molecule type" value="Genomic_DNA"/>
</dbReference>
<reference evidence="1" key="1">
    <citation type="submission" date="2018-01" db="EMBL/GenBank/DDBJ databases">
        <authorList>
            <person name="Yu X.-D."/>
        </authorList>
    </citation>
    <scope>NUCLEOTIDE SEQUENCE</scope>
    <source>
        <strain evidence="1">ZX-21</strain>
    </source>
</reference>
<organism evidence="1 2">
    <name type="scientific">Zhongshania marina</name>
    <dbReference type="NCBI Taxonomy" id="2304603"/>
    <lineage>
        <taxon>Bacteria</taxon>
        <taxon>Pseudomonadati</taxon>
        <taxon>Pseudomonadota</taxon>
        <taxon>Gammaproteobacteria</taxon>
        <taxon>Cellvibrionales</taxon>
        <taxon>Spongiibacteraceae</taxon>
        <taxon>Zhongshania</taxon>
    </lineage>
</organism>
<evidence type="ECO:0000313" key="1">
    <source>
        <dbReference type="EMBL" id="POP52616.1"/>
    </source>
</evidence>
<dbReference type="AlphaFoldDB" id="A0A2S4HF54"/>
<accession>A0A2S4HF54</accession>
<protein>
    <submittedName>
        <fullName evidence="1">Uncharacterized protein</fullName>
    </submittedName>
</protein>
<dbReference type="Proteomes" id="UP000237222">
    <property type="component" value="Unassembled WGS sequence"/>
</dbReference>
<proteinExistence type="predicted"/>